<dbReference type="Pfam" id="PF00439">
    <property type="entry name" value="Bromodomain"/>
    <property type="match status" value="1"/>
</dbReference>
<sequence length="77" mass="9131">MAIFNSIIQNEAAMVFRHHCDSQKRAKYKEMIKQHMDIETVRSRLVSCSIKSPVNFLEIYFASNQRHCILLEEDERT</sequence>
<feature type="domain" description="Bromo" evidence="2">
    <location>
        <begin position="2"/>
        <end position="57"/>
    </location>
</feature>
<protein>
    <submittedName>
        <fullName evidence="3">Putative ovule protein</fullName>
    </submittedName>
</protein>
<dbReference type="PANTHER" id="PTHR15398:SF4">
    <property type="entry name" value="BROMODOMAIN-CONTAINING PROTEIN 8 ISOFORM X1"/>
    <property type="match status" value="1"/>
</dbReference>
<dbReference type="SUPFAM" id="SSF47370">
    <property type="entry name" value="Bromodomain"/>
    <property type="match status" value="1"/>
</dbReference>
<dbReference type="EMBL" id="GEDG01030255">
    <property type="protein sequence ID" value="JAP12040.1"/>
    <property type="molecule type" value="Transcribed_RNA"/>
</dbReference>
<dbReference type="InterPro" id="IPR036427">
    <property type="entry name" value="Bromodomain-like_sf"/>
</dbReference>
<dbReference type="GO" id="GO:0035267">
    <property type="term" value="C:NuA4 histone acetyltransferase complex"/>
    <property type="evidence" value="ECO:0007669"/>
    <property type="project" value="TreeGrafter"/>
</dbReference>
<evidence type="ECO:0000256" key="1">
    <source>
        <dbReference type="ARBA" id="ARBA00023117"/>
    </source>
</evidence>
<evidence type="ECO:0000313" key="3">
    <source>
        <dbReference type="EMBL" id="JAP12040.1"/>
    </source>
</evidence>
<name>A0A0V0GVC2_SOLCH</name>
<dbReference type="Gene3D" id="1.20.920.10">
    <property type="entry name" value="Bromodomain-like"/>
    <property type="match status" value="1"/>
</dbReference>
<keyword evidence="1" id="KW-0103">Bromodomain</keyword>
<organism evidence="3">
    <name type="scientific">Solanum chacoense</name>
    <name type="common">Chaco potato</name>
    <dbReference type="NCBI Taxonomy" id="4108"/>
    <lineage>
        <taxon>Eukaryota</taxon>
        <taxon>Viridiplantae</taxon>
        <taxon>Streptophyta</taxon>
        <taxon>Embryophyta</taxon>
        <taxon>Tracheophyta</taxon>
        <taxon>Spermatophyta</taxon>
        <taxon>Magnoliopsida</taxon>
        <taxon>eudicotyledons</taxon>
        <taxon>Gunneridae</taxon>
        <taxon>Pentapetalae</taxon>
        <taxon>asterids</taxon>
        <taxon>lamiids</taxon>
        <taxon>Solanales</taxon>
        <taxon>Solanaceae</taxon>
        <taxon>Solanoideae</taxon>
        <taxon>Solaneae</taxon>
        <taxon>Solanum</taxon>
    </lineage>
</organism>
<dbReference type="AlphaFoldDB" id="A0A0V0GVC2"/>
<accession>A0A0V0GVC2</accession>
<evidence type="ECO:0000259" key="2">
    <source>
        <dbReference type="Pfam" id="PF00439"/>
    </source>
</evidence>
<dbReference type="PANTHER" id="PTHR15398">
    <property type="entry name" value="BROMODOMAIN-CONTAINING PROTEIN 8"/>
    <property type="match status" value="1"/>
</dbReference>
<reference evidence="3" key="1">
    <citation type="submission" date="2015-12" db="EMBL/GenBank/DDBJ databases">
        <title>Gene expression during late stages of embryo sac development: a critical building block for successful pollen-pistil interactions.</title>
        <authorList>
            <person name="Liu Y."/>
            <person name="Joly V."/>
            <person name="Sabar M."/>
            <person name="Matton D.P."/>
        </authorList>
    </citation>
    <scope>NUCLEOTIDE SEQUENCE</scope>
</reference>
<dbReference type="InterPro" id="IPR001487">
    <property type="entry name" value="Bromodomain"/>
</dbReference>
<proteinExistence type="predicted"/>